<keyword evidence="9" id="KW-1185">Reference proteome</keyword>
<dbReference type="EMBL" id="SBIQ01000080">
    <property type="protein sequence ID" value="KAF7683505.1"/>
    <property type="molecule type" value="Genomic_DNA"/>
</dbReference>
<evidence type="ECO:0000256" key="1">
    <source>
        <dbReference type="ARBA" id="ARBA00004123"/>
    </source>
</evidence>
<evidence type="ECO:0000259" key="7">
    <source>
        <dbReference type="Pfam" id="PF07106"/>
    </source>
</evidence>
<evidence type="ECO:0000313" key="8">
    <source>
        <dbReference type="EMBL" id="KAF7683505.1"/>
    </source>
</evidence>
<keyword evidence="5" id="KW-0469">Meiosis</keyword>
<evidence type="ECO:0000256" key="6">
    <source>
        <dbReference type="SAM" id="Coils"/>
    </source>
</evidence>
<sequence length="191" mass="22318">MSEEKKEEVYKYIAYANRPFILSELVLVFKKSVPKAQLLKLLEELATEDKIIMKTYKKSVLCVAKQTEEIEDEGNEINIDEIKKENLLLKEEIKQKTNILQSLREYPSNDRLEIDIENYERELTALENKLADLKKGKSIPVKEMNKASSELAKLKTVYKNRKEIFRNVFDTLREGLAISKEEFIEQTGLEI</sequence>
<gene>
    <name evidence="8" type="primary">meu13</name>
    <name evidence="8" type="ORF">TCON_1284</name>
</gene>
<dbReference type="InterPro" id="IPR010776">
    <property type="entry name" value="Hop2_WH_dom"/>
</dbReference>
<evidence type="ECO:0000256" key="5">
    <source>
        <dbReference type="ARBA" id="ARBA00023254"/>
    </source>
</evidence>
<evidence type="ECO:0000256" key="2">
    <source>
        <dbReference type="ARBA" id="ARBA00007922"/>
    </source>
</evidence>
<evidence type="ECO:0000256" key="4">
    <source>
        <dbReference type="ARBA" id="ARBA00023242"/>
    </source>
</evidence>
<dbReference type="Proteomes" id="UP001516464">
    <property type="component" value="Unassembled WGS sequence"/>
</dbReference>
<dbReference type="Pfam" id="PF07106">
    <property type="entry name" value="WHD_TBPIP"/>
    <property type="match status" value="1"/>
</dbReference>
<dbReference type="InterPro" id="IPR036388">
    <property type="entry name" value="WH-like_DNA-bd_sf"/>
</dbReference>
<dbReference type="PANTHER" id="PTHR15938:SF0">
    <property type="entry name" value="HOMOLOGOUS-PAIRING PROTEIN 2 HOMOLOG"/>
    <property type="match status" value="1"/>
</dbReference>
<keyword evidence="4" id="KW-0539">Nucleus</keyword>
<protein>
    <submittedName>
        <fullName evidence="8">Homologous-pairing protein 2</fullName>
    </submittedName>
</protein>
<dbReference type="PANTHER" id="PTHR15938">
    <property type="entry name" value="TBP-1 INTERACTING PROTEIN"/>
    <property type="match status" value="1"/>
</dbReference>
<reference evidence="8 9" key="1">
    <citation type="submission" date="2019-01" db="EMBL/GenBank/DDBJ databases">
        <title>Genomes sequencing and comparative genomics of infectious freshwater microsporidia, Cucumispora dikerogammari and Thelohania contejeani.</title>
        <authorList>
            <person name="Cormier A."/>
            <person name="Giraud I."/>
            <person name="Wattier R."/>
            <person name="Teixeira M."/>
            <person name="Grandjean F."/>
            <person name="Rigaud T."/>
            <person name="Cordaux R."/>
        </authorList>
    </citation>
    <scope>NUCLEOTIDE SEQUENCE [LARGE SCALE GENOMIC DNA]</scope>
    <source>
        <strain evidence="8">T1</strain>
        <tissue evidence="8">Spores</tissue>
    </source>
</reference>
<evidence type="ECO:0000256" key="3">
    <source>
        <dbReference type="ARBA" id="ARBA00023172"/>
    </source>
</evidence>
<comment type="subcellular location">
    <subcellularLocation>
        <location evidence="1">Nucleus</location>
    </subcellularLocation>
</comment>
<comment type="caution">
    <text evidence="8">The sequence shown here is derived from an EMBL/GenBank/DDBJ whole genome shotgun (WGS) entry which is preliminary data.</text>
</comment>
<feature type="domain" description="Homologous-pairing protein 2 winged helix" evidence="7">
    <location>
        <begin position="5"/>
        <end position="60"/>
    </location>
</feature>
<dbReference type="Gene3D" id="1.10.10.10">
    <property type="entry name" value="Winged helix-like DNA-binding domain superfamily/Winged helix DNA-binding domain"/>
    <property type="match status" value="1"/>
</dbReference>
<name>A0ABQ7HZ78_9MICR</name>
<feature type="coiled-coil region" evidence="6">
    <location>
        <begin position="79"/>
        <end position="136"/>
    </location>
</feature>
<keyword evidence="3" id="KW-0233">DNA recombination</keyword>
<evidence type="ECO:0000313" key="9">
    <source>
        <dbReference type="Proteomes" id="UP001516464"/>
    </source>
</evidence>
<proteinExistence type="inferred from homology"/>
<accession>A0ABQ7HZ78</accession>
<organism evidence="8 9">
    <name type="scientific">Astathelohania contejeani</name>
    <dbReference type="NCBI Taxonomy" id="164912"/>
    <lineage>
        <taxon>Eukaryota</taxon>
        <taxon>Fungi</taxon>
        <taxon>Fungi incertae sedis</taxon>
        <taxon>Microsporidia</taxon>
        <taxon>Astathelohaniidae</taxon>
        <taxon>Astathelohania</taxon>
    </lineage>
</organism>
<comment type="similarity">
    <text evidence="2">Belongs to the HOP2 family.</text>
</comment>
<keyword evidence="6" id="KW-0175">Coiled coil</keyword>